<dbReference type="Pfam" id="PF04705">
    <property type="entry name" value="TSNR_N"/>
    <property type="match status" value="1"/>
</dbReference>
<feature type="region of interest" description="Disordered" evidence="3">
    <location>
        <begin position="196"/>
        <end position="239"/>
    </location>
</feature>
<sequence length="239" mass="25566">METYETITDRGDPGVQRIVDVAKPSRTAPRTILVEDEEPVLQSLRAGVELLEVYALETAPVPDEVARLCREKGVPVRLLGTSLASEVFKSEKRPRLFGIARAPRPLRPGGVYGREGDVVVLDGVTIVGNIGAIVRSAYAFGAAGLILVDSGLTSIADRRLVRASRGYVFSLPIALATREQAKNLLAGGGRGVVALDGEGSARSGTSRRNPPTWPWCSAPRRPACPRRSPRPSGAPPRSR</sequence>
<keyword evidence="2" id="KW-0808">Transferase</keyword>
<dbReference type="GO" id="GO:0008649">
    <property type="term" value="F:rRNA methyltransferase activity"/>
    <property type="evidence" value="ECO:0007669"/>
    <property type="project" value="InterPro"/>
</dbReference>
<accession>A0A9X2HAU9</accession>
<dbReference type="Gene3D" id="3.40.1280.10">
    <property type="match status" value="1"/>
</dbReference>
<evidence type="ECO:0000259" key="5">
    <source>
        <dbReference type="Pfam" id="PF04705"/>
    </source>
</evidence>
<keyword evidence="7" id="KW-1185">Reference proteome</keyword>
<dbReference type="GO" id="GO:0003723">
    <property type="term" value="F:RNA binding"/>
    <property type="evidence" value="ECO:0007669"/>
    <property type="project" value="InterPro"/>
</dbReference>
<comment type="caution">
    <text evidence="6">The sequence shown here is derived from an EMBL/GenBank/DDBJ whole genome shotgun (WGS) entry which is preliminary data.</text>
</comment>
<evidence type="ECO:0000313" key="7">
    <source>
        <dbReference type="Proteomes" id="UP001139502"/>
    </source>
</evidence>
<feature type="domain" description="tRNA/rRNA methyltransferase SpoU type" evidence="4">
    <location>
        <begin position="118"/>
        <end position="199"/>
    </location>
</feature>
<evidence type="ECO:0000259" key="4">
    <source>
        <dbReference type="Pfam" id="PF00588"/>
    </source>
</evidence>
<dbReference type="AlphaFoldDB" id="A0A9X2HAU9"/>
<evidence type="ECO:0000313" key="6">
    <source>
        <dbReference type="EMBL" id="MCP3424745.1"/>
    </source>
</evidence>
<dbReference type="InterPro" id="IPR029064">
    <property type="entry name" value="Ribosomal_eL30-like_sf"/>
</dbReference>
<keyword evidence="1 6" id="KW-0489">Methyltransferase</keyword>
<dbReference type="InterPro" id="IPR006795">
    <property type="entry name" value="Thiostrepton-R_Mease_TSNR_N"/>
</dbReference>
<evidence type="ECO:0000256" key="1">
    <source>
        <dbReference type="ARBA" id="ARBA00022603"/>
    </source>
</evidence>
<dbReference type="InterPro" id="IPR029026">
    <property type="entry name" value="tRNA_m1G_MTases_N"/>
</dbReference>
<dbReference type="RefSeq" id="WP_254164586.1">
    <property type="nucleotide sequence ID" value="NZ_JANAFB010000002.1"/>
</dbReference>
<dbReference type="GO" id="GO:0046677">
    <property type="term" value="P:response to antibiotic"/>
    <property type="evidence" value="ECO:0007669"/>
    <property type="project" value="InterPro"/>
</dbReference>
<name>A0A9X2HAU9_9MICC</name>
<gene>
    <name evidence="6" type="ORF">NBM05_01535</name>
</gene>
<organism evidence="6 7">
    <name type="scientific">Rothia santali</name>
    <dbReference type="NCBI Taxonomy" id="2949643"/>
    <lineage>
        <taxon>Bacteria</taxon>
        <taxon>Bacillati</taxon>
        <taxon>Actinomycetota</taxon>
        <taxon>Actinomycetes</taxon>
        <taxon>Micrococcales</taxon>
        <taxon>Micrococcaceae</taxon>
        <taxon>Rothia</taxon>
    </lineage>
</organism>
<dbReference type="Gene3D" id="3.30.1330.30">
    <property type="match status" value="1"/>
</dbReference>
<dbReference type="InterPro" id="IPR051259">
    <property type="entry name" value="rRNA_Methyltransferase"/>
</dbReference>
<reference evidence="6" key="1">
    <citation type="submission" date="2022-06" db="EMBL/GenBank/DDBJ databases">
        <title>Rothia sp. isolated from sandalwood seedling.</title>
        <authorList>
            <person name="Tuikhar N."/>
            <person name="Kirdat K."/>
            <person name="Thorat V."/>
            <person name="Swetha P."/>
            <person name="Padma S."/>
            <person name="Sundararaj R."/>
            <person name="Yadav A."/>
        </authorList>
    </citation>
    <scope>NUCLEOTIDE SEQUENCE</scope>
    <source>
        <strain evidence="6">AR01</strain>
    </source>
</reference>
<proteinExistence type="predicted"/>
<feature type="domain" description="Thiostrepton-resistance methylase N-terminal" evidence="5">
    <location>
        <begin position="6"/>
        <end position="105"/>
    </location>
</feature>
<dbReference type="InterPro" id="IPR001537">
    <property type="entry name" value="SpoU_MeTrfase"/>
</dbReference>
<dbReference type="PANTHER" id="PTHR43191:SF2">
    <property type="entry name" value="RRNA METHYLTRANSFERASE 3, MITOCHONDRIAL"/>
    <property type="match status" value="1"/>
</dbReference>
<evidence type="ECO:0000256" key="2">
    <source>
        <dbReference type="ARBA" id="ARBA00022679"/>
    </source>
</evidence>
<dbReference type="InterPro" id="IPR029028">
    <property type="entry name" value="Alpha/beta_knot_MTases"/>
</dbReference>
<dbReference type="SUPFAM" id="SSF75217">
    <property type="entry name" value="alpha/beta knot"/>
    <property type="match status" value="1"/>
</dbReference>
<dbReference type="EMBL" id="JANAFB010000002">
    <property type="protein sequence ID" value="MCP3424745.1"/>
    <property type="molecule type" value="Genomic_DNA"/>
</dbReference>
<protein>
    <submittedName>
        <fullName evidence="6">NshR/TsnR family 23S rRNA methyltransferase</fullName>
    </submittedName>
</protein>
<evidence type="ECO:0000256" key="3">
    <source>
        <dbReference type="SAM" id="MobiDB-lite"/>
    </source>
</evidence>
<dbReference type="PANTHER" id="PTHR43191">
    <property type="entry name" value="RRNA METHYLTRANSFERASE 3"/>
    <property type="match status" value="1"/>
</dbReference>
<dbReference type="Proteomes" id="UP001139502">
    <property type="component" value="Unassembled WGS sequence"/>
</dbReference>
<dbReference type="Pfam" id="PF00588">
    <property type="entry name" value="SpoU_methylase"/>
    <property type="match status" value="1"/>
</dbReference>